<dbReference type="Proteomes" id="UP000815677">
    <property type="component" value="Unassembled WGS sequence"/>
</dbReference>
<feature type="region of interest" description="Disordered" evidence="1">
    <location>
        <begin position="1754"/>
        <end position="1773"/>
    </location>
</feature>
<gene>
    <name evidence="3" type="ORF">MCHLO_14421</name>
</gene>
<dbReference type="InterPro" id="IPR001810">
    <property type="entry name" value="F-box_dom"/>
</dbReference>
<organism evidence="3 4">
    <name type="scientific">Mycena chlorophos</name>
    <name type="common">Agaric fungus</name>
    <name type="synonym">Agaricus chlorophos</name>
    <dbReference type="NCBI Taxonomy" id="658473"/>
    <lineage>
        <taxon>Eukaryota</taxon>
        <taxon>Fungi</taxon>
        <taxon>Dikarya</taxon>
        <taxon>Basidiomycota</taxon>
        <taxon>Agaricomycotina</taxon>
        <taxon>Agaricomycetes</taxon>
        <taxon>Agaricomycetidae</taxon>
        <taxon>Agaricales</taxon>
        <taxon>Marasmiineae</taxon>
        <taxon>Mycenaceae</taxon>
        <taxon>Mycena</taxon>
    </lineage>
</organism>
<feature type="region of interest" description="Disordered" evidence="1">
    <location>
        <begin position="1423"/>
        <end position="1563"/>
    </location>
</feature>
<dbReference type="PANTHER" id="PTHR28093">
    <property type="entry name" value="MORPHOGENESIS-RELATED PROTEIN MSB1"/>
    <property type="match status" value="1"/>
</dbReference>
<dbReference type="Pfam" id="PF12937">
    <property type="entry name" value="F-box-like"/>
    <property type="match status" value="1"/>
</dbReference>
<feature type="region of interest" description="Disordered" evidence="1">
    <location>
        <begin position="1709"/>
        <end position="1748"/>
    </location>
</feature>
<reference evidence="3" key="1">
    <citation type="submission" date="2014-09" db="EMBL/GenBank/DDBJ databases">
        <title>Genome sequence of the luminous mushroom Mycena chlorophos for searching fungal bioluminescence genes.</title>
        <authorList>
            <person name="Tanaka Y."/>
            <person name="Kasuga D."/>
            <person name="Oba Y."/>
            <person name="Hase S."/>
            <person name="Sato K."/>
            <person name="Oba Y."/>
            <person name="Sakakibara Y."/>
        </authorList>
    </citation>
    <scope>NUCLEOTIDE SEQUENCE</scope>
</reference>
<dbReference type="Gene3D" id="1.20.1280.50">
    <property type="match status" value="1"/>
</dbReference>
<feature type="compositionally biased region" description="Basic and acidic residues" evidence="1">
    <location>
        <begin position="585"/>
        <end position="596"/>
    </location>
</feature>
<evidence type="ECO:0000313" key="3">
    <source>
        <dbReference type="EMBL" id="GAT57934.1"/>
    </source>
</evidence>
<evidence type="ECO:0000313" key="4">
    <source>
        <dbReference type="Proteomes" id="UP000815677"/>
    </source>
</evidence>
<keyword evidence="4" id="KW-1185">Reference proteome</keyword>
<feature type="compositionally biased region" description="Basic and acidic residues" evidence="1">
    <location>
        <begin position="924"/>
        <end position="938"/>
    </location>
</feature>
<feature type="compositionally biased region" description="Basic and acidic residues" evidence="1">
    <location>
        <begin position="1784"/>
        <end position="1798"/>
    </location>
</feature>
<feature type="region of interest" description="Disordered" evidence="1">
    <location>
        <begin position="1005"/>
        <end position="1025"/>
    </location>
</feature>
<feature type="domain" description="F-box" evidence="2">
    <location>
        <begin position="79"/>
        <end position="129"/>
    </location>
</feature>
<feature type="compositionally biased region" description="Low complexity" evidence="1">
    <location>
        <begin position="1097"/>
        <end position="1134"/>
    </location>
</feature>
<evidence type="ECO:0000259" key="2">
    <source>
        <dbReference type="Pfam" id="PF12937"/>
    </source>
</evidence>
<feature type="compositionally biased region" description="Polar residues" evidence="1">
    <location>
        <begin position="1005"/>
        <end position="1015"/>
    </location>
</feature>
<feature type="region of interest" description="Disordered" evidence="1">
    <location>
        <begin position="906"/>
        <end position="940"/>
    </location>
</feature>
<feature type="compositionally biased region" description="Pro residues" evidence="1">
    <location>
        <begin position="906"/>
        <end position="917"/>
    </location>
</feature>
<feature type="compositionally biased region" description="Acidic residues" evidence="1">
    <location>
        <begin position="1652"/>
        <end position="1661"/>
    </location>
</feature>
<feature type="region of interest" description="Disordered" evidence="1">
    <location>
        <begin position="579"/>
        <end position="629"/>
    </location>
</feature>
<feature type="compositionally biased region" description="Low complexity" evidence="1">
    <location>
        <begin position="1844"/>
        <end position="1853"/>
    </location>
</feature>
<feature type="region of interest" description="Disordered" evidence="1">
    <location>
        <begin position="1780"/>
        <end position="1961"/>
    </location>
</feature>
<accession>A0ABQ0M3S2</accession>
<feature type="region of interest" description="Disordered" evidence="1">
    <location>
        <begin position="1096"/>
        <end position="1134"/>
    </location>
</feature>
<evidence type="ECO:0000256" key="1">
    <source>
        <dbReference type="SAM" id="MobiDB-lite"/>
    </source>
</evidence>
<dbReference type="PANTHER" id="PTHR28093:SF1">
    <property type="entry name" value="MORPHOGENESIS-RELATED PROTEIN MSB1"/>
    <property type="match status" value="1"/>
</dbReference>
<proteinExistence type="predicted"/>
<feature type="compositionally biased region" description="Basic and acidic residues" evidence="1">
    <location>
        <begin position="1550"/>
        <end position="1563"/>
    </location>
</feature>
<name>A0ABQ0M3S2_MYCCL</name>
<dbReference type="InterPro" id="IPR037508">
    <property type="entry name" value="Msb1/Mug8"/>
</dbReference>
<feature type="compositionally biased region" description="Pro residues" evidence="1">
    <location>
        <begin position="1895"/>
        <end position="1915"/>
    </location>
</feature>
<protein>
    <recommendedName>
        <fullName evidence="2">F-box domain-containing protein</fullName>
    </recommendedName>
</protein>
<feature type="compositionally biased region" description="Gly residues" evidence="1">
    <location>
        <begin position="1501"/>
        <end position="1510"/>
    </location>
</feature>
<dbReference type="EMBL" id="DF849525">
    <property type="protein sequence ID" value="GAT57934.1"/>
    <property type="molecule type" value="Genomic_DNA"/>
</dbReference>
<sequence length="1961" mass="210253">MLSPNEGTIFPWQLPTESSRYLTNNCSPTDDERAVYERLLVSTRLEFKRMTPWTASFDYTASLHDNIIAYEKLLSPARRLPTELWLEIFHCFVTRRVDNELVPTAPWRLTHVCRNWRYIAHAEASLWTHFPIEAEGPGGCFIHLPLLYDPLAAITMQLRLSGSAPLTVELTGPQPISESGIILRAEQLHYQRHLSAVAAESHRWEKLTVHRCDGLPSAFAPDLAALKIAHVDGGNGFPSVLLSRAPLLEELEFLHTFPGQIPPFPHFGNFEASWSTLKRLDICLPIADLLLVLRNTPCLEWGCLQVVWEDTESTEPLRPLISLPALRTLRVDCDGGDSVAALLTSLVAPALSKLTVDGNVEGVVELILQSDKPPITHLCMTDEDFDFAGLVLPRVPELRVLDLAQPDFCVPVIDACEFFSTMRYQDEDEDETSGRVCERLEMFCCVFHGSARDQRYFVKMVHSWWNIPGVRRTLRKVVVPSRKSLSEYALKQLDRLASWPGTQDAENEISKQSSARCRFVFAFLARIRGVDAGTVGGIIGWPALTTEGRRRSFMGIAGQTAEMGVGSLDARRFHRASMPSVAWRSGDRDSNSRARPDPLPSTHGRRQPPQPSKSPRRTGPAHGTQHRSTAKTWLPADALVAVHHALHLLPSTDSVDPHPSLPASGARLPTLTLGVDEFGLAASEQTSATYGAVGFLPTGIPRDLANPFSAPTPPGQPPQPPARTQYGLLSAARDTVLGLPEAARLTTTVCAALERTGVATPFVFSSLALDARKAGVVRLAHAFLTMHPDQFEEEARFSGAHELALCLRWGLSRVVRVEGGRELRGLLSWAWYERWKAEEAANSYPPTAYSTFIDSLPAQLAPILRPLFALCTKLVAHSAASGHTPPSLAAILSPLLFGLSPPPVSTGPAPASYPTPTSPTGKSSKKDKGDKDKDKDDPEALLFPTVEDFSTFNGVYEEYLRGARAAEHLLLACIREDVSAAGGALGGPTRLREWVGMYPASIDTGSGTGNHTNGQGRIGARRGAKTVRVVHVRRNVRSYSGDLVKSGSSWAESGGSGTTNDWSASRAWRTILAGGAGAPRYTDAYRKRMDMPVGVHPSTTSLSSSTSSASSTPFSSLSASTNTNSGSLTSPSSVSLVSTTESTAPGAFRSLTDLQWGAFESLGFEHGSGFEVGVAGPGDKKSGGIEGRLRFDLTENARAERAAKRETLSWADFSAAGFSRSDAPLSATLQFSAPLSLTLSSPGASSPGAGLNAEMTRKLRKAHKALPAFGWDTNPVMGAEDVVEEAFVDVFCDLLYGGGWMERAAGVGGVSAELARECSWALVEYKSRSGGQQDSGATLVLYEEFVPREYRLALAGVAPPGTRRRLPSFFTPSTVPGGGKAWKQAPTLNGRPYVLGATPMATASSRDLDFDSMLRAQGQSTKMISLSATPKAPPPQTPGQTRLPDPPPGAAAALHPGMSRTQSGDSAESDPTHGTSKNGKRASARFRLPGGMIPNPSPGFSHGGGGGGGVPKTVVRPGMTPAESAPVEFRTRMAVAGGENGSDSEEGEDESARDARQRRRESASDAWVDILVGSMAGRRMDGQSAVMRTTGTGRRVRARHDSDGGIKGLEAARALAAETMMSRASIDVDEPVPLRDSDVVEVERVPRKQLYEEEAASEDGGQEAYGQHTDDEEDSLTPGAEVHPVLAQARAARRAGYFDLHPDRRPVSISSVSAASDADTDEDPRKALSAADSDEEPEPLIPTPRNLDMITAIRPLPTPTKSPISPNPIDVVPQQFRNANLEEEDRRRAEREHARTKADSVILKPAPAGNGTAAANGAIAAPKPSQPSKTSALIDMFREKEQGGRASPAGKPAGPSPLPASRLPVRTSSAGGGGGGTTPQSPQGPRPTPTKERQPVPPAPAPAPAAALPPAPAPEAIPAKSSPPLLDPPEIPDDNQGRASPARYVHGAPLHNVLEEEEEED</sequence>
<feature type="region of interest" description="Disordered" evidence="1">
    <location>
        <begin position="1645"/>
        <end position="1677"/>
    </location>
</feature>
<feature type="compositionally biased region" description="Low complexity" evidence="1">
    <location>
        <begin position="1805"/>
        <end position="1822"/>
    </location>
</feature>